<organism evidence="2 3">
    <name type="scientific">Streblomastix strix</name>
    <dbReference type="NCBI Taxonomy" id="222440"/>
    <lineage>
        <taxon>Eukaryota</taxon>
        <taxon>Metamonada</taxon>
        <taxon>Preaxostyla</taxon>
        <taxon>Oxymonadida</taxon>
        <taxon>Streblomastigidae</taxon>
        <taxon>Streblomastix</taxon>
    </lineage>
</organism>
<dbReference type="EMBL" id="SNRW01010886">
    <property type="protein sequence ID" value="KAA6375931.1"/>
    <property type="molecule type" value="Genomic_DNA"/>
</dbReference>
<comment type="caution">
    <text evidence="2">The sequence shown here is derived from an EMBL/GenBank/DDBJ whole genome shotgun (WGS) entry which is preliminary data.</text>
</comment>
<accession>A0A5J4V1L6</accession>
<protein>
    <submittedName>
        <fullName evidence="2">Uncharacterized protein</fullName>
    </submittedName>
</protein>
<feature type="compositionally biased region" description="Basic and acidic residues" evidence="1">
    <location>
        <begin position="67"/>
        <end position="76"/>
    </location>
</feature>
<name>A0A5J4V1L6_9EUKA</name>
<feature type="non-terminal residue" evidence="2">
    <location>
        <position position="246"/>
    </location>
</feature>
<evidence type="ECO:0000313" key="2">
    <source>
        <dbReference type="EMBL" id="KAA6375931.1"/>
    </source>
</evidence>
<evidence type="ECO:0000256" key="1">
    <source>
        <dbReference type="SAM" id="MobiDB-lite"/>
    </source>
</evidence>
<gene>
    <name evidence="2" type="ORF">EZS28_028540</name>
</gene>
<evidence type="ECO:0000313" key="3">
    <source>
        <dbReference type="Proteomes" id="UP000324800"/>
    </source>
</evidence>
<dbReference type="Proteomes" id="UP000324800">
    <property type="component" value="Unassembled WGS sequence"/>
</dbReference>
<reference evidence="2 3" key="1">
    <citation type="submission" date="2019-03" db="EMBL/GenBank/DDBJ databases">
        <title>Single cell metagenomics reveals metabolic interactions within the superorganism composed of flagellate Streblomastix strix and complex community of Bacteroidetes bacteria on its surface.</title>
        <authorList>
            <person name="Treitli S.C."/>
            <person name="Kolisko M."/>
            <person name="Husnik F."/>
            <person name="Keeling P."/>
            <person name="Hampl V."/>
        </authorList>
    </citation>
    <scope>NUCLEOTIDE SEQUENCE [LARGE SCALE GENOMIC DNA]</scope>
    <source>
        <strain evidence="2">ST1C</strain>
    </source>
</reference>
<proteinExistence type="predicted"/>
<dbReference type="AlphaFoldDB" id="A0A5J4V1L6"/>
<feature type="region of interest" description="Disordered" evidence="1">
    <location>
        <begin position="56"/>
        <end position="94"/>
    </location>
</feature>
<sequence length="246" mass="28760">MTQSQSHNLPSRTYDLDADTYKRDIHNDKITNLERDAADAKMPQYQEFFEMSTRTYRNHNQFPTEPPRPEAMRDADTYYQDDQPPPDNGNSELNKYFNRSLEFAEEFPMHIQKELGTIQAKKVQKESFGAEQPRNYHIPNFKRVKPISPIVTHDYKAFYEGKQMVHVAGRRYPDTVYVTPGTRLNSIPQKQVDELGLTLTRQTYFKPRSNSTGNAGHYGHGKFLTEEDVLYKHKRAYKKGFPPMDD</sequence>